<reference evidence="5" key="1">
    <citation type="submission" date="2018-05" db="EMBL/GenBank/DDBJ databases">
        <authorList>
            <person name="Lanie J.A."/>
            <person name="Ng W.-L."/>
            <person name="Kazmierczak K.M."/>
            <person name="Andrzejewski T.M."/>
            <person name="Davidsen T.M."/>
            <person name="Wayne K.J."/>
            <person name="Tettelin H."/>
            <person name="Glass J.I."/>
            <person name="Rusch D."/>
            <person name="Podicherti R."/>
            <person name="Tsui H.-C.T."/>
            <person name="Winkler M.E."/>
        </authorList>
    </citation>
    <scope>NUCLEOTIDE SEQUENCE</scope>
</reference>
<dbReference type="EMBL" id="UINC01004882">
    <property type="protein sequence ID" value="SVA17536.1"/>
    <property type="molecule type" value="Genomic_DNA"/>
</dbReference>
<keyword evidence="2" id="KW-0902">Two-component regulatory system</keyword>
<dbReference type="GO" id="GO:0000976">
    <property type="term" value="F:transcription cis-regulatory region binding"/>
    <property type="evidence" value="ECO:0007669"/>
    <property type="project" value="TreeGrafter"/>
</dbReference>
<gene>
    <name evidence="5" type="ORF">METZ01_LOCUS70390</name>
</gene>
<keyword evidence="1" id="KW-0597">Phosphoprotein</keyword>
<accession>A0A381TN86</accession>
<dbReference type="FunFam" id="1.10.10.10:FF:000018">
    <property type="entry name" value="DNA-binding response regulator ResD"/>
    <property type="match status" value="1"/>
</dbReference>
<dbReference type="GO" id="GO:0006355">
    <property type="term" value="P:regulation of DNA-templated transcription"/>
    <property type="evidence" value="ECO:0007669"/>
    <property type="project" value="InterPro"/>
</dbReference>
<dbReference type="InterPro" id="IPR036388">
    <property type="entry name" value="WH-like_DNA-bd_sf"/>
</dbReference>
<dbReference type="InterPro" id="IPR001867">
    <property type="entry name" value="OmpR/PhoB-type_DNA-bd"/>
</dbReference>
<dbReference type="AlphaFoldDB" id="A0A381TN86"/>
<evidence type="ECO:0000256" key="3">
    <source>
        <dbReference type="ARBA" id="ARBA00023125"/>
    </source>
</evidence>
<evidence type="ECO:0000256" key="2">
    <source>
        <dbReference type="ARBA" id="ARBA00023012"/>
    </source>
</evidence>
<dbReference type="PANTHER" id="PTHR48111">
    <property type="entry name" value="REGULATOR OF RPOS"/>
    <property type="match status" value="1"/>
</dbReference>
<dbReference type="SMART" id="SM00862">
    <property type="entry name" value="Trans_reg_C"/>
    <property type="match status" value="1"/>
</dbReference>
<dbReference type="GO" id="GO:0032993">
    <property type="term" value="C:protein-DNA complex"/>
    <property type="evidence" value="ECO:0007669"/>
    <property type="project" value="TreeGrafter"/>
</dbReference>
<feature type="domain" description="OmpR/PhoB-type" evidence="4">
    <location>
        <begin position="118"/>
        <end position="216"/>
    </location>
</feature>
<dbReference type="InterPro" id="IPR039420">
    <property type="entry name" value="WalR-like"/>
</dbReference>
<dbReference type="GO" id="GO:0005829">
    <property type="term" value="C:cytosol"/>
    <property type="evidence" value="ECO:0007669"/>
    <property type="project" value="TreeGrafter"/>
</dbReference>
<sequence length="220" mass="24827">MLRNDTTAFLNREGIGSVFVSSPEEATALLKSLDNGNTKHIDLVILALPNLRKQQLQPVVDKCILAKIPTLAIVPLDNVGDLEVTLQITELITSPVYEDELVVRAKRAISRHEPSTADDVIVRDDLIINPANYEVTVKGKRVDLRFKEYELLLVLSSNPGRVYDRATLLNQIWGYDYFGGTRTVDVHIRRLRSKIENNPDAPYIETIWNVGYRFRSLGSV</sequence>
<evidence type="ECO:0000313" key="5">
    <source>
        <dbReference type="EMBL" id="SVA17536.1"/>
    </source>
</evidence>
<organism evidence="5">
    <name type="scientific">marine metagenome</name>
    <dbReference type="NCBI Taxonomy" id="408172"/>
    <lineage>
        <taxon>unclassified sequences</taxon>
        <taxon>metagenomes</taxon>
        <taxon>ecological metagenomes</taxon>
    </lineage>
</organism>
<dbReference type="SUPFAM" id="SSF46894">
    <property type="entry name" value="C-terminal effector domain of the bipartite response regulators"/>
    <property type="match status" value="1"/>
</dbReference>
<evidence type="ECO:0000256" key="1">
    <source>
        <dbReference type="ARBA" id="ARBA00022553"/>
    </source>
</evidence>
<dbReference type="PROSITE" id="PS51755">
    <property type="entry name" value="OMPR_PHOB"/>
    <property type="match status" value="1"/>
</dbReference>
<dbReference type="Gene3D" id="1.10.10.10">
    <property type="entry name" value="Winged helix-like DNA-binding domain superfamily/Winged helix DNA-binding domain"/>
    <property type="match status" value="1"/>
</dbReference>
<dbReference type="GO" id="GO:0000156">
    <property type="term" value="F:phosphorelay response regulator activity"/>
    <property type="evidence" value="ECO:0007669"/>
    <property type="project" value="TreeGrafter"/>
</dbReference>
<name>A0A381TN86_9ZZZZ</name>
<dbReference type="PANTHER" id="PTHR48111:SF40">
    <property type="entry name" value="PHOSPHATE REGULON TRANSCRIPTIONAL REGULATORY PROTEIN PHOB"/>
    <property type="match status" value="1"/>
</dbReference>
<dbReference type="InterPro" id="IPR016032">
    <property type="entry name" value="Sig_transdc_resp-reg_C-effctor"/>
</dbReference>
<evidence type="ECO:0000259" key="4">
    <source>
        <dbReference type="PROSITE" id="PS51755"/>
    </source>
</evidence>
<protein>
    <recommendedName>
        <fullName evidence="4">OmpR/PhoB-type domain-containing protein</fullName>
    </recommendedName>
</protein>
<dbReference type="CDD" id="cd00383">
    <property type="entry name" value="trans_reg_C"/>
    <property type="match status" value="1"/>
</dbReference>
<proteinExistence type="predicted"/>
<dbReference type="Pfam" id="PF00486">
    <property type="entry name" value="Trans_reg_C"/>
    <property type="match status" value="1"/>
</dbReference>
<keyword evidence="3" id="KW-0238">DNA-binding</keyword>